<evidence type="ECO:0000256" key="7">
    <source>
        <dbReference type="ARBA" id="ARBA00023040"/>
    </source>
</evidence>
<evidence type="ECO:0000256" key="10">
    <source>
        <dbReference type="ARBA" id="ARBA00023170"/>
    </source>
</evidence>
<keyword evidence="7" id="KW-0297">G-protein coupled receptor</keyword>
<dbReference type="SUPFAM" id="SSF63877">
    <property type="entry name" value="Methuselah ectodomain"/>
    <property type="match status" value="1"/>
</dbReference>
<keyword evidence="10" id="KW-0675">Receptor</keyword>
<keyword evidence="8" id="KW-0472">Membrane</keyword>
<evidence type="ECO:0000256" key="11">
    <source>
        <dbReference type="ARBA" id="ARBA00023180"/>
    </source>
</evidence>
<name>A0A9P9YKC0_9MUSC</name>
<keyword evidence="14" id="KW-1185">Reference proteome</keyword>
<dbReference type="EMBL" id="JAMKOV010000007">
    <property type="protein sequence ID" value="KAI8038605.1"/>
    <property type="molecule type" value="Genomic_DNA"/>
</dbReference>
<evidence type="ECO:0000256" key="9">
    <source>
        <dbReference type="ARBA" id="ARBA00023157"/>
    </source>
</evidence>
<keyword evidence="12" id="KW-0807">Transducer</keyword>
<dbReference type="Proteomes" id="UP001059596">
    <property type="component" value="Unassembled WGS sequence"/>
</dbReference>
<evidence type="ECO:0000313" key="13">
    <source>
        <dbReference type="EMBL" id="KAI8038605.1"/>
    </source>
</evidence>
<dbReference type="InterPro" id="IPR036272">
    <property type="entry name" value="Methuselah_N_sf"/>
</dbReference>
<dbReference type="GO" id="GO:0004930">
    <property type="term" value="F:G protein-coupled receptor activity"/>
    <property type="evidence" value="ECO:0007669"/>
    <property type="project" value="UniProtKB-KW"/>
</dbReference>
<accession>A0A9P9YKC0</accession>
<evidence type="ECO:0000256" key="5">
    <source>
        <dbReference type="ARBA" id="ARBA00022729"/>
    </source>
</evidence>
<gene>
    <name evidence="13" type="ORF">M5D96_008513</name>
</gene>
<keyword evidence="6" id="KW-1133">Transmembrane helix</keyword>
<evidence type="ECO:0000256" key="12">
    <source>
        <dbReference type="ARBA" id="ARBA00023224"/>
    </source>
</evidence>
<evidence type="ECO:0000256" key="1">
    <source>
        <dbReference type="ARBA" id="ARBA00004651"/>
    </source>
</evidence>
<evidence type="ECO:0000256" key="8">
    <source>
        <dbReference type="ARBA" id="ARBA00023136"/>
    </source>
</evidence>
<comment type="similarity">
    <text evidence="2">Belongs to the G-protein coupled receptor 2 family. Mth subfamily.</text>
</comment>
<keyword evidence="11" id="KW-0325">Glycoprotein</keyword>
<reference evidence="13" key="1">
    <citation type="journal article" date="2023" name="Genome Biol. Evol.">
        <title>Long-read-based Genome Assembly of Drosophila gunungcola Reveals Fewer Chemosensory Genes in Flower-breeding Species.</title>
        <authorList>
            <person name="Negi A."/>
            <person name="Liao B.Y."/>
            <person name="Yeh S.D."/>
        </authorList>
    </citation>
    <scope>NUCLEOTIDE SEQUENCE</scope>
    <source>
        <strain evidence="13">Sukarami</strain>
    </source>
</reference>
<protein>
    <submittedName>
        <fullName evidence="13">Uncharacterized protein</fullName>
    </submittedName>
</protein>
<evidence type="ECO:0000256" key="2">
    <source>
        <dbReference type="ARBA" id="ARBA00008979"/>
    </source>
</evidence>
<comment type="subcellular location">
    <subcellularLocation>
        <location evidence="1">Cell membrane</location>
        <topology evidence="1">Multi-pass membrane protein</topology>
    </subcellularLocation>
</comment>
<keyword evidence="4" id="KW-0812">Transmembrane</keyword>
<evidence type="ECO:0000256" key="4">
    <source>
        <dbReference type="ARBA" id="ARBA00022692"/>
    </source>
</evidence>
<keyword evidence="3" id="KW-1003">Cell membrane</keyword>
<sequence length="71" mass="8432">MLADGRCIDGLQEELAGSKLYLNVTRDDWSIEPWYISTNQIGIRSRFLECDRMRKVREDDYILFEVCHSFI</sequence>
<evidence type="ECO:0000256" key="6">
    <source>
        <dbReference type="ARBA" id="ARBA00022989"/>
    </source>
</evidence>
<comment type="caution">
    <text evidence="13">The sequence shown here is derived from an EMBL/GenBank/DDBJ whole genome shotgun (WGS) entry which is preliminary data.</text>
</comment>
<evidence type="ECO:0000313" key="14">
    <source>
        <dbReference type="Proteomes" id="UP001059596"/>
    </source>
</evidence>
<evidence type="ECO:0000256" key="3">
    <source>
        <dbReference type="ARBA" id="ARBA00022475"/>
    </source>
</evidence>
<dbReference type="AlphaFoldDB" id="A0A9P9YKC0"/>
<organism evidence="13 14">
    <name type="scientific">Drosophila gunungcola</name>
    <name type="common">fruit fly</name>
    <dbReference type="NCBI Taxonomy" id="103775"/>
    <lineage>
        <taxon>Eukaryota</taxon>
        <taxon>Metazoa</taxon>
        <taxon>Ecdysozoa</taxon>
        <taxon>Arthropoda</taxon>
        <taxon>Hexapoda</taxon>
        <taxon>Insecta</taxon>
        <taxon>Pterygota</taxon>
        <taxon>Neoptera</taxon>
        <taxon>Endopterygota</taxon>
        <taxon>Diptera</taxon>
        <taxon>Brachycera</taxon>
        <taxon>Muscomorpha</taxon>
        <taxon>Ephydroidea</taxon>
        <taxon>Drosophilidae</taxon>
        <taxon>Drosophila</taxon>
        <taxon>Sophophora</taxon>
    </lineage>
</organism>
<keyword evidence="9" id="KW-1015">Disulfide bond</keyword>
<dbReference type="Gene3D" id="2.170.180.11">
    <property type="entry name" value="Methuselah ectodomain, domain 2"/>
    <property type="match status" value="1"/>
</dbReference>
<keyword evidence="5" id="KW-0732">Signal</keyword>
<dbReference type="GO" id="GO:0005886">
    <property type="term" value="C:plasma membrane"/>
    <property type="evidence" value="ECO:0007669"/>
    <property type="project" value="UniProtKB-SubCell"/>
</dbReference>
<proteinExistence type="inferred from homology"/>
<dbReference type="InterPro" id="IPR023311">
    <property type="entry name" value="Methusela_ecto_dom_2"/>
</dbReference>